<dbReference type="InterPro" id="IPR026001">
    <property type="entry name" value="Abi-like_C"/>
</dbReference>
<comment type="caution">
    <text evidence="2">The sequence shown here is derived from an EMBL/GenBank/DDBJ whole genome shotgun (WGS) entry which is preliminary data.</text>
</comment>
<protein>
    <submittedName>
        <fullName evidence="2">Abortive infection Abi-like protein</fullName>
    </submittedName>
</protein>
<organism evidence="2 3">
    <name type="scientific">Alkalibacterium olivapovliticus</name>
    <dbReference type="NCBI Taxonomy" id="99907"/>
    <lineage>
        <taxon>Bacteria</taxon>
        <taxon>Bacillati</taxon>
        <taxon>Bacillota</taxon>
        <taxon>Bacilli</taxon>
        <taxon>Lactobacillales</taxon>
        <taxon>Carnobacteriaceae</taxon>
        <taxon>Alkalibacterium</taxon>
    </lineage>
</organism>
<reference evidence="2 3" key="1">
    <citation type="submission" date="2018-03" db="EMBL/GenBank/DDBJ databases">
        <title>Genomic Encyclopedia of Archaeal and Bacterial Type Strains, Phase II (KMG-II): from individual species to whole genera.</title>
        <authorList>
            <person name="Goeker M."/>
        </authorList>
    </citation>
    <scope>NUCLEOTIDE SEQUENCE [LARGE SCALE GENOMIC DNA]</scope>
    <source>
        <strain evidence="2 3">DSM 13175</strain>
    </source>
</reference>
<sequence length="269" mass="31896">MSDIQRATKSKLETLFGMDSGYVMEFSNRKFEEFVFDETRLNIFDEKYNEKSGSKANRLRAFWKLESNQVVATLSLGLLEFWEQEFRLSDPTEEEFYRLYRLKEAAEKELETLKGTPNKSFDMAALNVSNLEESYLMLKEDIEKVLNEDKPQLALDRVHTYMTKYFRVLCEKHGIDYTSKENINNMYGKYIRFHHQYNSFESVMTPKILKLPTQVLEKFNSVRNNESFAHSNEIIGYRESKLIIDFVFIVLSYIIDLEKEYDEKKATVI</sequence>
<name>A0A2T0VTD9_9LACT</name>
<evidence type="ECO:0000313" key="2">
    <source>
        <dbReference type="EMBL" id="PRY74361.1"/>
    </source>
</evidence>
<dbReference type="AlphaFoldDB" id="A0A2T0VTD9"/>
<dbReference type="OrthoDB" id="2339338at2"/>
<dbReference type="EMBL" id="PVTO01000043">
    <property type="protein sequence ID" value="PRY74361.1"/>
    <property type="molecule type" value="Genomic_DNA"/>
</dbReference>
<evidence type="ECO:0000313" key="3">
    <source>
        <dbReference type="Proteomes" id="UP000238205"/>
    </source>
</evidence>
<feature type="domain" description="Abortive infection protein-like C-terminal" evidence="1">
    <location>
        <begin position="198"/>
        <end position="256"/>
    </location>
</feature>
<gene>
    <name evidence="2" type="ORF">CLV38_1438</name>
</gene>
<proteinExistence type="predicted"/>
<dbReference type="RefSeq" id="WP_106196306.1">
    <property type="nucleotide sequence ID" value="NZ_PVTO01000043.1"/>
</dbReference>
<keyword evidence="3" id="KW-1185">Reference proteome</keyword>
<evidence type="ECO:0000259" key="1">
    <source>
        <dbReference type="Pfam" id="PF14355"/>
    </source>
</evidence>
<accession>A0A2T0VTD9</accession>
<dbReference type="Pfam" id="PF14355">
    <property type="entry name" value="Abi_C"/>
    <property type="match status" value="1"/>
</dbReference>
<dbReference type="Proteomes" id="UP000238205">
    <property type="component" value="Unassembled WGS sequence"/>
</dbReference>